<dbReference type="SUPFAM" id="SSF55729">
    <property type="entry name" value="Acyl-CoA N-acyltransferases (Nat)"/>
    <property type="match status" value="1"/>
</dbReference>
<dbReference type="Proteomes" id="UP001592582">
    <property type="component" value="Unassembled WGS sequence"/>
</dbReference>
<keyword evidence="2" id="KW-1185">Reference proteome</keyword>
<dbReference type="PANTHER" id="PTHR34697">
    <property type="entry name" value="PHOSPHATIDYLGLYCEROL LYSYLTRANSFERASE"/>
    <property type="match status" value="1"/>
</dbReference>
<proteinExistence type="predicted"/>
<name>A0ABV6VHQ0_9ACTN</name>
<accession>A0ABV6VHQ0</accession>
<comment type="caution">
    <text evidence="1">The sequence shown here is derived from an EMBL/GenBank/DDBJ whole genome shotgun (WGS) entry which is preliminary data.</text>
</comment>
<dbReference type="PANTHER" id="PTHR34697:SF2">
    <property type="entry name" value="PHOSPHATIDYLGLYCEROL LYSYLTRANSFERASE"/>
    <property type="match status" value="1"/>
</dbReference>
<dbReference type="Gene3D" id="1.20.1540.10">
    <property type="entry name" value="Rhomboid-like"/>
    <property type="match status" value="1"/>
</dbReference>
<protein>
    <submittedName>
        <fullName evidence="1">Bifunctional lysylphosphatidylglycerol flippase/synthetase MprF</fullName>
    </submittedName>
</protein>
<dbReference type="SUPFAM" id="SSF144091">
    <property type="entry name" value="Rhomboid-like"/>
    <property type="match status" value="1"/>
</dbReference>
<dbReference type="InterPro" id="IPR035952">
    <property type="entry name" value="Rhomboid-like_sf"/>
</dbReference>
<dbReference type="InterPro" id="IPR051211">
    <property type="entry name" value="PG_lysyltransferase"/>
</dbReference>
<dbReference type="InterPro" id="IPR024320">
    <property type="entry name" value="LPG_synthase_C"/>
</dbReference>
<dbReference type="EMBL" id="JBHEZX010000015">
    <property type="protein sequence ID" value="MFC1413122.1"/>
    <property type="molecule type" value="Genomic_DNA"/>
</dbReference>
<dbReference type="InterPro" id="IPR016181">
    <property type="entry name" value="Acyl_CoA_acyltransferase"/>
</dbReference>
<organism evidence="1 2">
    <name type="scientific">Streptacidiphilus alkalitolerans</name>
    <dbReference type="NCBI Taxonomy" id="3342712"/>
    <lineage>
        <taxon>Bacteria</taxon>
        <taxon>Bacillati</taxon>
        <taxon>Actinomycetota</taxon>
        <taxon>Actinomycetes</taxon>
        <taxon>Kitasatosporales</taxon>
        <taxon>Streptomycetaceae</taxon>
        <taxon>Streptacidiphilus</taxon>
    </lineage>
</organism>
<sequence>MSTPAESPAGAGPDTGTRADADRAPTASAPQGRLQRWLRAASGALPLLRKAPLTLGFLAALWIVAIATGSVAHGPGDSLLKSVGAGTPTLAGGRVWTLLSSGLWCSGLWSYLAVTVLALLLLIPAERRSGSLRTGVLLVVCQVGGVLLGAIGIELGSAAGDLWLDEAVGQLAVGPSVGIVGVGLALSADLTALWRRRLRLLLIVTCLLFTFYAGEVLDILRLGGAATGLLAGLLLPRPRAPRRGWRLASSHAETRVLVALFAATSALGPAVTWITDSQSGPLAIYRNLFIDDAPVPDEIERACTGSAADPGLCRELHADQILSNSPSVLILLVPALILVIIAIGLWRGRRMAWWAALVFELALGAATLRYTLIALQGFRDDPTTEPGVTTALIVYSSLLMLVPLAVIVVLLLTRRHFALRAPRWSALALLGAAALAFVVVGALYIKFGYDLRDQFAPEPSFHQLLVDYPERLLPPTYLALFGTENAAFVPVGGTAKALYVAVGPVFWLVTLAGLFLAFWRANASGRQDSTQRAQALLEQYGGSAISYMTTWPGNTHWISPDGRAAVAYRVVGTIALTLGDPYGAPQARAAAVAEFTAHCDSQGWSPCFYSVTAATKEATDGLGWSAVQVAEDTFLPLPELAFTGKKWQDVRTALNKAGKAGITAQWTTFPTASLALQEQIRALSEEWVADKGLPEMGFTLGGLDELDDPRVRCLVALDADGRLHGITSWLPSYRQGEPVGWTLDFMRRSNEGFRGVMEFLIASAALGFKEEGARFMSLSGAPLARIDRGEQAVPLQRLLDVAGQALEPVYGFRSLLAFKAKFQPEYQPLYMAYPDPAQLALIGTAIGKAYLPHTTPAQLLRLSRQFAGRPAAQGVRGAA</sequence>
<evidence type="ECO:0000313" key="1">
    <source>
        <dbReference type="EMBL" id="MFC1413122.1"/>
    </source>
</evidence>
<evidence type="ECO:0000313" key="2">
    <source>
        <dbReference type="Proteomes" id="UP001592582"/>
    </source>
</evidence>
<gene>
    <name evidence="1" type="ORF">ACEZDG_28030</name>
</gene>
<reference evidence="1 2" key="1">
    <citation type="submission" date="2024-09" db="EMBL/GenBank/DDBJ databases">
        <authorList>
            <person name="Lee S.D."/>
        </authorList>
    </citation>
    <scope>NUCLEOTIDE SEQUENCE [LARGE SCALE GENOMIC DNA]</scope>
    <source>
        <strain evidence="1 2">N1-1</strain>
    </source>
</reference>
<dbReference type="Pfam" id="PF09924">
    <property type="entry name" value="LPG_synthase_C"/>
    <property type="match status" value="1"/>
</dbReference>